<dbReference type="GO" id="GO:0003677">
    <property type="term" value="F:DNA binding"/>
    <property type="evidence" value="ECO:0007669"/>
    <property type="project" value="TreeGrafter"/>
</dbReference>
<dbReference type="InterPro" id="IPR052511">
    <property type="entry name" value="ATP-dep_Helicase"/>
</dbReference>
<keyword evidence="2" id="KW-0378">Hydrolase</keyword>
<dbReference type="GO" id="GO:0005524">
    <property type="term" value="F:ATP binding"/>
    <property type="evidence" value="ECO:0007669"/>
    <property type="project" value="InterPro"/>
</dbReference>
<keyword evidence="2" id="KW-0547">Nucleotide-binding</keyword>
<dbReference type="InterPro" id="IPR011545">
    <property type="entry name" value="DEAD/DEAH_box_helicase_dom"/>
</dbReference>
<dbReference type="GO" id="GO:0016887">
    <property type="term" value="F:ATP hydrolysis activity"/>
    <property type="evidence" value="ECO:0007669"/>
    <property type="project" value="TreeGrafter"/>
</dbReference>
<dbReference type="Proteomes" id="UP000823922">
    <property type="component" value="Unassembled WGS sequence"/>
</dbReference>
<dbReference type="InterPro" id="IPR027417">
    <property type="entry name" value="P-loop_NTPase"/>
</dbReference>
<dbReference type="AlphaFoldDB" id="A0A9D2TSN3"/>
<feature type="non-terminal residue" evidence="2">
    <location>
        <position position="301"/>
    </location>
</feature>
<dbReference type="GO" id="GO:0004386">
    <property type="term" value="F:helicase activity"/>
    <property type="evidence" value="ECO:0007669"/>
    <property type="project" value="UniProtKB-KW"/>
</dbReference>
<keyword evidence="2" id="KW-0347">Helicase</keyword>
<dbReference type="EMBL" id="DWVS01000385">
    <property type="protein sequence ID" value="HJC89262.1"/>
    <property type="molecule type" value="Genomic_DNA"/>
</dbReference>
<sequence>MMEMKRSRGWEIFREETGQWFLQEMGQPTRVQKEAWPLIAAGRHTLVSAPTGTGKTLAAFLVFLDRLMGLAEEDALSDELHVIYVSPLKSLASDIRENLKRPLAGLGGTERIRVAVRTGDTPQKDRQRMLKRPPHILITTPESLYLMLTSAGGRGLLRTVKAVILDELHAVIDTKRGAHLMLSLARLDRLCGTPLQRIGLSATIEPLEEAARYLASEGAEIAAPPMQKQVKLVVESPFTDADRWQRDPVWEELAELVYRHCLENRSTLAFVEGRRYAEKLAFYVNQLGGKDFARVHHGSLS</sequence>
<feature type="domain" description="Helicase ATP-binding" evidence="1">
    <location>
        <begin position="36"/>
        <end position="222"/>
    </location>
</feature>
<name>A0A9D2TSN3_9FIRM</name>
<keyword evidence="2" id="KW-0067">ATP-binding</keyword>
<dbReference type="InterPro" id="IPR014001">
    <property type="entry name" value="Helicase_ATP-bd"/>
</dbReference>
<dbReference type="Gene3D" id="3.40.50.300">
    <property type="entry name" value="P-loop containing nucleotide triphosphate hydrolases"/>
    <property type="match status" value="1"/>
</dbReference>
<dbReference type="PANTHER" id="PTHR47962">
    <property type="entry name" value="ATP-DEPENDENT HELICASE LHR-RELATED-RELATED"/>
    <property type="match status" value="1"/>
</dbReference>
<dbReference type="SUPFAM" id="SSF52540">
    <property type="entry name" value="P-loop containing nucleoside triphosphate hydrolases"/>
    <property type="match status" value="2"/>
</dbReference>
<proteinExistence type="predicted"/>
<reference evidence="2" key="2">
    <citation type="submission" date="2021-04" db="EMBL/GenBank/DDBJ databases">
        <authorList>
            <person name="Gilroy R."/>
        </authorList>
    </citation>
    <scope>NUCLEOTIDE SEQUENCE</scope>
    <source>
        <strain evidence="2">ChiBcec1-1630</strain>
    </source>
</reference>
<organism evidence="2 3">
    <name type="scientific">Candidatus Eisenbergiella intestinigallinarum</name>
    <dbReference type="NCBI Taxonomy" id="2838549"/>
    <lineage>
        <taxon>Bacteria</taxon>
        <taxon>Bacillati</taxon>
        <taxon>Bacillota</taxon>
        <taxon>Clostridia</taxon>
        <taxon>Lachnospirales</taxon>
        <taxon>Lachnospiraceae</taxon>
        <taxon>Eisenbergiella</taxon>
    </lineage>
</organism>
<dbReference type="SMART" id="SM00487">
    <property type="entry name" value="DEXDc"/>
    <property type="match status" value="1"/>
</dbReference>
<comment type="caution">
    <text evidence="2">The sequence shown here is derived from an EMBL/GenBank/DDBJ whole genome shotgun (WGS) entry which is preliminary data.</text>
</comment>
<gene>
    <name evidence="2" type="ORF">H9926_14800</name>
</gene>
<dbReference type="CDD" id="cd17922">
    <property type="entry name" value="DEXHc_LHR-like"/>
    <property type="match status" value="1"/>
</dbReference>
<dbReference type="Pfam" id="PF00270">
    <property type="entry name" value="DEAD"/>
    <property type="match status" value="1"/>
</dbReference>
<evidence type="ECO:0000259" key="1">
    <source>
        <dbReference type="PROSITE" id="PS51192"/>
    </source>
</evidence>
<accession>A0A9D2TSN3</accession>
<reference evidence="2" key="1">
    <citation type="journal article" date="2021" name="PeerJ">
        <title>Extensive microbial diversity within the chicken gut microbiome revealed by metagenomics and culture.</title>
        <authorList>
            <person name="Gilroy R."/>
            <person name="Ravi A."/>
            <person name="Getino M."/>
            <person name="Pursley I."/>
            <person name="Horton D.L."/>
            <person name="Alikhan N.F."/>
            <person name="Baker D."/>
            <person name="Gharbi K."/>
            <person name="Hall N."/>
            <person name="Watson M."/>
            <person name="Adriaenssens E.M."/>
            <person name="Foster-Nyarko E."/>
            <person name="Jarju S."/>
            <person name="Secka A."/>
            <person name="Antonio M."/>
            <person name="Oren A."/>
            <person name="Chaudhuri R.R."/>
            <person name="La Ragione R."/>
            <person name="Hildebrand F."/>
            <person name="Pallen M.J."/>
        </authorList>
    </citation>
    <scope>NUCLEOTIDE SEQUENCE</scope>
    <source>
        <strain evidence="2">ChiBcec1-1630</strain>
    </source>
</reference>
<dbReference type="PANTHER" id="PTHR47962:SF5">
    <property type="entry name" value="ATP-DEPENDENT HELICASE LHR-RELATED"/>
    <property type="match status" value="1"/>
</dbReference>
<evidence type="ECO:0000313" key="2">
    <source>
        <dbReference type="EMBL" id="HJC89262.1"/>
    </source>
</evidence>
<protein>
    <submittedName>
        <fullName evidence="2">DEAD/DEAH box helicase</fullName>
    </submittedName>
</protein>
<dbReference type="PROSITE" id="PS51192">
    <property type="entry name" value="HELICASE_ATP_BIND_1"/>
    <property type="match status" value="1"/>
</dbReference>
<evidence type="ECO:0000313" key="3">
    <source>
        <dbReference type="Proteomes" id="UP000823922"/>
    </source>
</evidence>